<evidence type="ECO:0000259" key="6">
    <source>
        <dbReference type="Pfam" id="PF04349"/>
    </source>
</evidence>
<dbReference type="GO" id="GO:0003824">
    <property type="term" value="F:catalytic activity"/>
    <property type="evidence" value="ECO:0007669"/>
    <property type="project" value="InterPro"/>
</dbReference>
<sequence length="514" mass="57312">MRRREVLIGAALVPALAALPGMLMSGGIAPAEAEAGKAGKESPFDAQTVRQLARELATQPYAASDRSLPSELDKLSYDDYRNIRFNADQALWRGEDSKFQVQLLHRGFLFRDKVDIHLVDGGKAQLLPYNPNMFRFEHGLKAPDPKLDLGFSGFRLHSPINRPDYFDEVAVFQGASYFRAIGKGQGYGTSARGLSIKTGDSGGEEFPIFKAFWIEKPQPGVDSVVVHALLDSPSAAAAHRFTIRPGDSTLITVEMTLYPRVDVDQVGIGSLTSMFMFGPNDREGVDDFRPMVCDANGLSILTGTGERLWRPLSNPSRLQISSFASTNMRGFGLMQRQRSFFDYQDLEARYEKRPSVWVEPIGDWGDGAVILVEIPTPEEVHDNIVAFWRPKEPLRKGREYYSTYRLHWGWDGPDKADIGRFGATRVGGTDERRLFVLDVVGDKVKGLSPEGLSAPVTASKGKVSDIVLRPNPDIQGWRISFNFEPQGADLSEMRAEFLRGEEKLAETWVYRWTA</sequence>
<name>A0A9X2PHB8_9HYPH</name>
<dbReference type="AlphaFoldDB" id="A0A9X2PHB8"/>
<organism evidence="7 8">
    <name type="scientific">Ancylobacter mangrovi</name>
    <dbReference type="NCBI Taxonomy" id="2972472"/>
    <lineage>
        <taxon>Bacteria</taxon>
        <taxon>Pseudomonadati</taxon>
        <taxon>Pseudomonadota</taxon>
        <taxon>Alphaproteobacteria</taxon>
        <taxon>Hyphomicrobiales</taxon>
        <taxon>Xanthobacteraceae</taxon>
        <taxon>Ancylobacter</taxon>
    </lineage>
</organism>
<dbReference type="InterPro" id="IPR014756">
    <property type="entry name" value="Ig_E-set"/>
</dbReference>
<keyword evidence="8" id="KW-1185">Reference proteome</keyword>
<gene>
    <name evidence="7" type="ORF">NVS89_13325</name>
</gene>
<dbReference type="GO" id="GO:0030246">
    <property type="term" value="F:carbohydrate binding"/>
    <property type="evidence" value="ECO:0007669"/>
    <property type="project" value="InterPro"/>
</dbReference>
<dbReference type="GO" id="GO:0030288">
    <property type="term" value="C:outer membrane-bounded periplasmic space"/>
    <property type="evidence" value="ECO:0007669"/>
    <property type="project" value="TreeGrafter"/>
</dbReference>
<reference evidence="7" key="1">
    <citation type="submission" date="2022-08" db="EMBL/GenBank/DDBJ databases">
        <authorList>
            <person name="Li F."/>
        </authorList>
    </citation>
    <scope>NUCLEOTIDE SEQUENCE</scope>
    <source>
        <strain evidence="7">MQZ15Z-1</strain>
    </source>
</reference>
<comment type="caution">
    <text evidence="7">The sequence shown here is derived from an EMBL/GenBank/DDBJ whole genome shotgun (WGS) entry which is preliminary data.</text>
</comment>
<evidence type="ECO:0000256" key="4">
    <source>
        <dbReference type="ARBA" id="ARBA00022729"/>
    </source>
</evidence>
<dbReference type="InterPro" id="IPR011013">
    <property type="entry name" value="Gal_mutarotase_sf_dom"/>
</dbReference>
<dbReference type="Gene3D" id="2.70.98.10">
    <property type="match status" value="1"/>
</dbReference>
<keyword evidence="5" id="KW-0574">Periplasm</keyword>
<feature type="domain" description="Glucan biosynthesis periplasmic MdoG C-terminal" evidence="6">
    <location>
        <begin position="44"/>
        <end position="512"/>
    </location>
</feature>
<dbReference type="Pfam" id="PF04349">
    <property type="entry name" value="MdoG"/>
    <property type="match status" value="1"/>
</dbReference>
<keyword evidence="4" id="KW-0732">Signal</keyword>
<dbReference type="RefSeq" id="WP_258733237.1">
    <property type="nucleotide sequence ID" value="NZ_JANTHZ010000005.1"/>
</dbReference>
<accession>A0A9X2PHB8</accession>
<dbReference type="InterPro" id="IPR014718">
    <property type="entry name" value="GH-type_carb-bd"/>
</dbReference>
<dbReference type="InterPro" id="IPR014438">
    <property type="entry name" value="Glucan_biosyn_MdoG/MdoD"/>
</dbReference>
<comment type="similarity">
    <text evidence="3">Belongs to the OpgD/OpgG family.</text>
</comment>
<dbReference type="InterPro" id="IPR007444">
    <property type="entry name" value="Glucan_biosyn_MdoG_C"/>
</dbReference>
<evidence type="ECO:0000256" key="1">
    <source>
        <dbReference type="ARBA" id="ARBA00004418"/>
    </source>
</evidence>
<dbReference type="InterPro" id="IPR013783">
    <property type="entry name" value="Ig-like_fold"/>
</dbReference>
<dbReference type="SUPFAM" id="SSF81296">
    <property type="entry name" value="E set domains"/>
    <property type="match status" value="1"/>
</dbReference>
<evidence type="ECO:0000313" key="8">
    <source>
        <dbReference type="Proteomes" id="UP001151088"/>
    </source>
</evidence>
<dbReference type="PANTHER" id="PTHR30504:SF2">
    <property type="entry name" value="GLUCANS BIOSYNTHESIS PROTEIN G"/>
    <property type="match status" value="1"/>
</dbReference>
<dbReference type="GO" id="GO:0051274">
    <property type="term" value="P:beta-glucan biosynthetic process"/>
    <property type="evidence" value="ECO:0007669"/>
    <property type="project" value="TreeGrafter"/>
</dbReference>
<evidence type="ECO:0000256" key="3">
    <source>
        <dbReference type="ARBA" id="ARBA00009284"/>
    </source>
</evidence>
<dbReference type="SUPFAM" id="SSF74650">
    <property type="entry name" value="Galactose mutarotase-like"/>
    <property type="match status" value="1"/>
</dbReference>
<evidence type="ECO:0000256" key="5">
    <source>
        <dbReference type="ARBA" id="ARBA00022764"/>
    </source>
</evidence>
<comment type="pathway">
    <text evidence="2">Glycan metabolism; osmoregulated periplasmic glucan (OPG) biosynthesis.</text>
</comment>
<evidence type="ECO:0000256" key="2">
    <source>
        <dbReference type="ARBA" id="ARBA00005001"/>
    </source>
</evidence>
<evidence type="ECO:0000313" key="7">
    <source>
        <dbReference type="EMBL" id="MCS0496080.1"/>
    </source>
</evidence>
<dbReference type="PANTHER" id="PTHR30504">
    <property type="entry name" value="GLUCANS BIOSYNTHESIS PROTEIN"/>
    <property type="match status" value="1"/>
</dbReference>
<comment type="subcellular location">
    <subcellularLocation>
        <location evidence="1">Periplasm</location>
    </subcellularLocation>
</comment>
<dbReference type="Proteomes" id="UP001151088">
    <property type="component" value="Unassembled WGS sequence"/>
</dbReference>
<dbReference type="EMBL" id="JANTHZ010000005">
    <property type="protein sequence ID" value="MCS0496080.1"/>
    <property type="molecule type" value="Genomic_DNA"/>
</dbReference>
<proteinExistence type="inferred from homology"/>
<dbReference type="Gene3D" id="2.60.40.10">
    <property type="entry name" value="Immunoglobulins"/>
    <property type="match status" value="1"/>
</dbReference>
<protein>
    <submittedName>
        <fullName evidence="7">Glucan biosynthesis protein G</fullName>
    </submittedName>
</protein>
<dbReference type="FunFam" id="2.70.98.10:FF:000001">
    <property type="entry name" value="Glucans biosynthesis protein G"/>
    <property type="match status" value="1"/>
</dbReference>
<dbReference type="PIRSF" id="PIRSF006281">
    <property type="entry name" value="MdoG"/>
    <property type="match status" value="1"/>
</dbReference>